<dbReference type="GO" id="GO:0003746">
    <property type="term" value="F:translation elongation factor activity"/>
    <property type="evidence" value="ECO:0007669"/>
    <property type="project" value="UniProtKB-KW"/>
</dbReference>
<gene>
    <name evidence="2" type="ORF">MBOU_53120</name>
</gene>
<dbReference type="PROSITE" id="PS00830">
    <property type="entry name" value="GREAB_2"/>
    <property type="match status" value="1"/>
</dbReference>
<keyword evidence="2" id="KW-0648">Protein biosynthesis</keyword>
<sequence length="159" mass="17083">MNDAQTVWLSQQAYQNLQQELATLRELNAVAPQPDADDNSVLVRQARHARIQQIHDMLTNAVIGEDPPDDGIAEAGMVVTVRYDDNGNGHDGDTETFLLGVRGAEHGDLEVYSVKSPLGAAILGARPGERRTYTLPNGGALGVTILKCVPYGLHQAALT</sequence>
<dbReference type="Pfam" id="PF01272">
    <property type="entry name" value="GreA_GreB"/>
    <property type="match status" value="1"/>
</dbReference>
<evidence type="ECO:0000313" key="2">
    <source>
        <dbReference type="EMBL" id="GFG93270.1"/>
    </source>
</evidence>
<dbReference type="GO" id="GO:0032784">
    <property type="term" value="P:regulation of DNA-templated transcription elongation"/>
    <property type="evidence" value="ECO:0007669"/>
    <property type="project" value="InterPro"/>
</dbReference>
<evidence type="ECO:0000313" key="3">
    <source>
        <dbReference type="Proteomes" id="UP000465360"/>
    </source>
</evidence>
<accession>A0A7I9YX30</accession>
<dbReference type="InterPro" id="IPR001437">
    <property type="entry name" value="Tscrpt_elong_fac_GreA/B_C"/>
</dbReference>
<dbReference type="InterPro" id="IPR036953">
    <property type="entry name" value="GreA/GreB_C_sf"/>
</dbReference>
<dbReference type="SUPFAM" id="SSF54534">
    <property type="entry name" value="FKBP-like"/>
    <property type="match status" value="1"/>
</dbReference>
<keyword evidence="2" id="KW-0251">Elongation factor</keyword>
<dbReference type="GO" id="GO:0003677">
    <property type="term" value="F:DNA binding"/>
    <property type="evidence" value="ECO:0007669"/>
    <property type="project" value="InterPro"/>
</dbReference>
<keyword evidence="3" id="KW-1185">Reference proteome</keyword>
<feature type="domain" description="Transcription elongation factor GreA/GreB C-terminal" evidence="1">
    <location>
        <begin position="74"/>
        <end position="148"/>
    </location>
</feature>
<name>A0A7I9YX30_MYCBU</name>
<evidence type="ECO:0000259" key="1">
    <source>
        <dbReference type="Pfam" id="PF01272"/>
    </source>
</evidence>
<proteinExistence type="predicted"/>
<dbReference type="EMBL" id="BLKZ01000002">
    <property type="protein sequence ID" value="GFG93270.1"/>
    <property type="molecule type" value="Genomic_DNA"/>
</dbReference>
<reference evidence="2 3" key="1">
    <citation type="journal article" date="2019" name="Emerg. Microbes Infect.">
        <title>Comprehensive subspecies identification of 175 nontuberculous mycobacteria species based on 7547 genomic profiles.</title>
        <authorList>
            <person name="Matsumoto Y."/>
            <person name="Kinjo T."/>
            <person name="Motooka D."/>
            <person name="Nabeya D."/>
            <person name="Jung N."/>
            <person name="Uechi K."/>
            <person name="Horii T."/>
            <person name="Iida T."/>
            <person name="Fujita J."/>
            <person name="Nakamura S."/>
        </authorList>
    </citation>
    <scope>NUCLEOTIDE SEQUENCE [LARGE SCALE GENOMIC DNA]</scope>
    <source>
        <strain evidence="2 3">JCM 30725</strain>
    </source>
</reference>
<dbReference type="InterPro" id="IPR018151">
    <property type="entry name" value="TF_GreA/GreB_CS"/>
</dbReference>
<dbReference type="Gene3D" id="3.10.50.30">
    <property type="entry name" value="Transcription elongation factor, GreA/GreB, C-terminal domain"/>
    <property type="match status" value="1"/>
</dbReference>
<protein>
    <submittedName>
        <fullName evidence="2">Transcription elongation factor GreA</fullName>
    </submittedName>
</protein>
<dbReference type="Proteomes" id="UP000465360">
    <property type="component" value="Unassembled WGS sequence"/>
</dbReference>
<comment type="caution">
    <text evidence="2">The sequence shown here is derived from an EMBL/GenBank/DDBJ whole genome shotgun (WGS) entry which is preliminary data.</text>
</comment>
<dbReference type="RefSeq" id="WP_163719928.1">
    <property type="nucleotide sequence ID" value="NZ_BLKZ01000002.1"/>
</dbReference>
<dbReference type="AlphaFoldDB" id="A0A7I9YX30"/>
<organism evidence="2 3">
    <name type="scientific">Mycobacterium bourgelatii</name>
    <dbReference type="NCBI Taxonomy" id="1273442"/>
    <lineage>
        <taxon>Bacteria</taxon>
        <taxon>Bacillati</taxon>
        <taxon>Actinomycetota</taxon>
        <taxon>Actinomycetes</taxon>
        <taxon>Mycobacteriales</taxon>
        <taxon>Mycobacteriaceae</taxon>
        <taxon>Mycobacterium</taxon>
    </lineage>
</organism>